<dbReference type="EC" id="3.1.-.-" evidence="5"/>
<evidence type="ECO:0000256" key="3">
    <source>
        <dbReference type="ARBA" id="ARBA00022723"/>
    </source>
</evidence>
<organism evidence="6 7">
    <name type="scientific">Luteolibacter arcticus</name>
    <dbReference type="NCBI Taxonomy" id="1581411"/>
    <lineage>
        <taxon>Bacteria</taxon>
        <taxon>Pseudomonadati</taxon>
        <taxon>Verrucomicrobiota</taxon>
        <taxon>Verrucomicrobiia</taxon>
        <taxon>Verrucomicrobiales</taxon>
        <taxon>Verrucomicrobiaceae</taxon>
        <taxon>Luteolibacter</taxon>
    </lineage>
</organism>
<keyword evidence="3 5" id="KW-0479">Metal-binding</keyword>
<keyword evidence="1 5" id="KW-1277">Toxin-antitoxin system</keyword>
<comment type="function">
    <text evidence="5">Toxic component of a toxin-antitoxin (TA) system. An RNase.</text>
</comment>
<keyword evidence="7" id="KW-1185">Reference proteome</keyword>
<accession>A0ABT3GF70</accession>
<comment type="similarity">
    <text evidence="5">Belongs to the PINc/VapC protein family.</text>
</comment>
<evidence type="ECO:0000256" key="5">
    <source>
        <dbReference type="HAMAP-Rule" id="MF_00265"/>
    </source>
</evidence>
<proteinExistence type="inferred from homology"/>
<dbReference type="SUPFAM" id="SSF88723">
    <property type="entry name" value="PIN domain-like"/>
    <property type="match status" value="1"/>
</dbReference>
<evidence type="ECO:0000256" key="2">
    <source>
        <dbReference type="ARBA" id="ARBA00022722"/>
    </source>
</evidence>
<name>A0ABT3GF70_9BACT</name>
<comment type="cofactor">
    <cofactor evidence="5">
        <name>Mg(2+)</name>
        <dbReference type="ChEBI" id="CHEBI:18420"/>
    </cofactor>
</comment>
<keyword evidence="4 5" id="KW-0378">Hydrolase</keyword>
<dbReference type="Proteomes" id="UP001320876">
    <property type="component" value="Unassembled WGS sequence"/>
</dbReference>
<evidence type="ECO:0000256" key="1">
    <source>
        <dbReference type="ARBA" id="ARBA00022649"/>
    </source>
</evidence>
<keyword evidence="5" id="KW-0460">Magnesium</keyword>
<keyword evidence="2 5" id="KW-0540">Nuclease</keyword>
<evidence type="ECO:0000256" key="4">
    <source>
        <dbReference type="ARBA" id="ARBA00022801"/>
    </source>
</evidence>
<comment type="caution">
    <text evidence="6">The sequence shown here is derived from an EMBL/GenBank/DDBJ whole genome shotgun (WGS) entry which is preliminary data.</text>
</comment>
<evidence type="ECO:0000313" key="6">
    <source>
        <dbReference type="EMBL" id="MCW1922261.1"/>
    </source>
</evidence>
<evidence type="ECO:0000313" key="7">
    <source>
        <dbReference type="Proteomes" id="UP001320876"/>
    </source>
</evidence>
<dbReference type="NCBIfam" id="TIGR00028">
    <property type="entry name" value="Mtu_PIN_fam"/>
    <property type="match status" value="1"/>
</dbReference>
<dbReference type="InterPro" id="IPR006226">
    <property type="entry name" value="Mtu_PIN"/>
</dbReference>
<sequence length="143" mass="15532">MIRLADIPVLIALADPRHEHHAAARSWLAAHPGMGLATCVLTENGFLRIYGHPSYPHGPGSPEKALLDLKAYRARRGYHFLPCDLSFDDPSLTSLAGLTPQRLTDVYLVALALKYGIRFATLDANIPAKLVARGSQAVEVIPV</sequence>
<dbReference type="HAMAP" id="MF_00265">
    <property type="entry name" value="VapC_Nob1"/>
    <property type="match status" value="1"/>
</dbReference>
<reference evidence="6 7" key="1">
    <citation type="submission" date="2022-10" db="EMBL/GenBank/DDBJ databases">
        <title>Luteolibacter arcticus strain CCTCC AB 2014275, whole genome shotgun sequencing project.</title>
        <authorList>
            <person name="Zhao G."/>
            <person name="Shen L."/>
        </authorList>
    </citation>
    <scope>NUCLEOTIDE SEQUENCE [LARGE SCALE GENOMIC DNA]</scope>
    <source>
        <strain evidence="6 7">CCTCC AB 2014275</strain>
    </source>
</reference>
<keyword evidence="5" id="KW-0800">Toxin</keyword>
<dbReference type="InterPro" id="IPR022907">
    <property type="entry name" value="VapC_family"/>
</dbReference>
<protein>
    <recommendedName>
        <fullName evidence="5">Ribonuclease VapC</fullName>
        <shortName evidence="5">RNase VapC</shortName>
        <ecNumber evidence="5">3.1.-.-</ecNumber>
    </recommendedName>
    <alternativeName>
        <fullName evidence="5">Toxin VapC</fullName>
    </alternativeName>
</protein>
<feature type="binding site" evidence="5">
    <location>
        <position position="6"/>
    </location>
    <ligand>
        <name>Mg(2+)</name>
        <dbReference type="ChEBI" id="CHEBI:18420"/>
    </ligand>
</feature>
<dbReference type="EMBL" id="JAPDDT010000002">
    <property type="protein sequence ID" value="MCW1922261.1"/>
    <property type="molecule type" value="Genomic_DNA"/>
</dbReference>
<dbReference type="RefSeq" id="WP_264486370.1">
    <property type="nucleotide sequence ID" value="NZ_JAPDDT010000002.1"/>
</dbReference>
<feature type="binding site" evidence="5">
    <location>
        <position position="105"/>
    </location>
    <ligand>
        <name>Mg(2+)</name>
        <dbReference type="ChEBI" id="CHEBI:18420"/>
    </ligand>
</feature>
<gene>
    <name evidence="5" type="primary">vapC</name>
    <name evidence="6" type="ORF">OKA05_06830</name>
</gene>
<dbReference type="InterPro" id="IPR029060">
    <property type="entry name" value="PIN-like_dom_sf"/>
</dbReference>